<accession>A0A2I0VHJ9</accession>
<evidence type="ECO:0000259" key="1">
    <source>
        <dbReference type="Pfam" id="PF13966"/>
    </source>
</evidence>
<evidence type="ECO:0000313" key="2">
    <source>
        <dbReference type="EMBL" id="PKU62897.1"/>
    </source>
</evidence>
<reference evidence="2 3" key="1">
    <citation type="journal article" date="2016" name="Sci. Rep.">
        <title>The Dendrobium catenatum Lindl. genome sequence provides insights into polysaccharide synthase, floral development and adaptive evolution.</title>
        <authorList>
            <person name="Zhang G.Q."/>
            <person name="Xu Q."/>
            <person name="Bian C."/>
            <person name="Tsai W.C."/>
            <person name="Yeh C.M."/>
            <person name="Liu K.W."/>
            <person name="Yoshida K."/>
            <person name="Zhang L.S."/>
            <person name="Chang S.B."/>
            <person name="Chen F."/>
            <person name="Shi Y."/>
            <person name="Su Y.Y."/>
            <person name="Zhang Y.Q."/>
            <person name="Chen L.J."/>
            <person name="Yin Y."/>
            <person name="Lin M."/>
            <person name="Huang H."/>
            <person name="Deng H."/>
            <person name="Wang Z.W."/>
            <person name="Zhu S.L."/>
            <person name="Zhao X."/>
            <person name="Deng C."/>
            <person name="Niu S.C."/>
            <person name="Huang J."/>
            <person name="Wang M."/>
            <person name="Liu G.H."/>
            <person name="Yang H.J."/>
            <person name="Xiao X.J."/>
            <person name="Hsiao Y.Y."/>
            <person name="Wu W.L."/>
            <person name="Chen Y.Y."/>
            <person name="Mitsuda N."/>
            <person name="Ohme-Takagi M."/>
            <person name="Luo Y.B."/>
            <person name="Van de Peer Y."/>
            <person name="Liu Z.J."/>
        </authorList>
    </citation>
    <scope>NUCLEOTIDE SEQUENCE [LARGE SCALE GENOMIC DNA]</scope>
    <source>
        <tissue evidence="2">The whole plant</tissue>
    </source>
</reference>
<proteinExistence type="predicted"/>
<sequence>MALKGRLMTTDVLLSKGIIVDALCPLCHSSDKIVMHLFFECDCSFIVIVKLIPILRTLKVC</sequence>
<dbReference type="Pfam" id="PF13966">
    <property type="entry name" value="zf-RVT"/>
    <property type="match status" value="1"/>
</dbReference>
<dbReference type="AlphaFoldDB" id="A0A2I0VHJ9"/>
<keyword evidence="3" id="KW-1185">Reference proteome</keyword>
<dbReference type="InterPro" id="IPR026960">
    <property type="entry name" value="RVT-Znf"/>
</dbReference>
<protein>
    <recommendedName>
        <fullName evidence="1">Reverse transcriptase zinc-binding domain-containing protein</fullName>
    </recommendedName>
</protein>
<gene>
    <name evidence="2" type="ORF">MA16_Dca022472</name>
</gene>
<dbReference type="Proteomes" id="UP000233837">
    <property type="component" value="Unassembled WGS sequence"/>
</dbReference>
<organism evidence="2 3">
    <name type="scientific">Dendrobium catenatum</name>
    <dbReference type="NCBI Taxonomy" id="906689"/>
    <lineage>
        <taxon>Eukaryota</taxon>
        <taxon>Viridiplantae</taxon>
        <taxon>Streptophyta</taxon>
        <taxon>Embryophyta</taxon>
        <taxon>Tracheophyta</taxon>
        <taxon>Spermatophyta</taxon>
        <taxon>Magnoliopsida</taxon>
        <taxon>Liliopsida</taxon>
        <taxon>Asparagales</taxon>
        <taxon>Orchidaceae</taxon>
        <taxon>Epidendroideae</taxon>
        <taxon>Malaxideae</taxon>
        <taxon>Dendrobiinae</taxon>
        <taxon>Dendrobium</taxon>
    </lineage>
</organism>
<feature type="domain" description="Reverse transcriptase zinc-binding" evidence="1">
    <location>
        <begin position="2"/>
        <end position="44"/>
    </location>
</feature>
<dbReference type="EMBL" id="KZ503559">
    <property type="protein sequence ID" value="PKU62897.1"/>
    <property type="molecule type" value="Genomic_DNA"/>
</dbReference>
<evidence type="ECO:0000313" key="3">
    <source>
        <dbReference type="Proteomes" id="UP000233837"/>
    </source>
</evidence>
<reference evidence="2 3" key="2">
    <citation type="journal article" date="2017" name="Nature">
        <title>The Apostasia genome and the evolution of orchids.</title>
        <authorList>
            <person name="Zhang G.Q."/>
            <person name="Liu K.W."/>
            <person name="Li Z."/>
            <person name="Lohaus R."/>
            <person name="Hsiao Y.Y."/>
            <person name="Niu S.C."/>
            <person name="Wang J.Y."/>
            <person name="Lin Y.C."/>
            <person name="Xu Q."/>
            <person name="Chen L.J."/>
            <person name="Yoshida K."/>
            <person name="Fujiwara S."/>
            <person name="Wang Z.W."/>
            <person name="Zhang Y.Q."/>
            <person name="Mitsuda N."/>
            <person name="Wang M."/>
            <person name="Liu G.H."/>
            <person name="Pecoraro L."/>
            <person name="Huang H.X."/>
            <person name="Xiao X.J."/>
            <person name="Lin M."/>
            <person name="Wu X.Y."/>
            <person name="Wu W.L."/>
            <person name="Chen Y.Y."/>
            <person name="Chang S.B."/>
            <person name="Sakamoto S."/>
            <person name="Ohme-Takagi M."/>
            <person name="Yagi M."/>
            <person name="Zeng S.J."/>
            <person name="Shen C.Y."/>
            <person name="Yeh C.M."/>
            <person name="Luo Y.B."/>
            <person name="Tsai W.C."/>
            <person name="Van de Peer Y."/>
            <person name="Liu Z.J."/>
        </authorList>
    </citation>
    <scope>NUCLEOTIDE SEQUENCE [LARGE SCALE GENOMIC DNA]</scope>
    <source>
        <tissue evidence="2">The whole plant</tissue>
    </source>
</reference>
<name>A0A2I0VHJ9_9ASPA</name>